<dbReference type="Gene3D" id="2.40.128.20">
    <property type="match status" value="1"/>
</dbReference>
<dbReference type="GO" id="GO:0005737">
    <property type="term" value="C:cytoplasm"/>
    <property type="evidence" value="ECO:0007669"/>
    <property type="project" value="TreeGrafter"/>
</dbReference>
<dbReference type="GO" id="GO:0008289">
    <property type="term" value="F:lipid binding"/>
    <property type="evidence" value="ECO:0007669"/>
    <property type="project" value="UniProtKB-KW"/>
</dbReference>
<keyword evidence="5" id="KW-0964">Secreted</keyword>
<keyword evidence="4" id="KW-0813">Transport</keyword>
<dbReference type="InterPro" id="IPR000566">
    <property type="entry name" value="Lipocln_cytosolic_FA-bd_dom"/>
</dbReference>
<evidence type="ECO:0000256" key="5">
    <source>
        <dbReference type="ARBA" id="ARBA00022525"/>
    </source>
</evidence>
<sequence length="188" mass="21109">MIYVQFFSVIIAVMRMVSPQTISGGSCSKTVETVADFDVNRYTGRWYEHEKYPVIFEFGGKCIYAEYHDLGNNEVSVFNFQKSKFSGLGSSITGTAKVVSSGKLEVRFDGFAALAGPGNYWVLDTDYENFSVVYSCSDFLGIVNTKVIWILTRKRFPEEQIVKQARDVIASHGFSLTNLVKTDQSHCD</sequence>
<dbReference type="InterPro" id="IPR022271">
    <property type="entry name" value="Lipocalin_ApoD"/>
</dbReference>
<dbReference type="Pfam" id="PF08212">
    <property type="entry name" value="Lipocalin_2"/>
    <property type="match status" value="1"/>
</dbReference>
<feature type="signal peptide" evidence="10">
    <location>
        <begin position="1"/>
        <end position="19"/>
    </location>
</feature>
<dbReference type="PANTHER" id="PTHR10612:SF34">
    <property type="entry name" value="APOLIPOPROTEIN D"/>
    <property type="match status" value="1"/>
</dbReference>
<keyword evidence="9" id="KW-0325">Glycoprotein</keyword>
<evidence type="ECO:0000256" key="1">
    <source>
        <dbReference type="ARBA" id="ARBA00004613"/>
    </source>
</evidence>
<feature type="domain" description="Lipocalin/cytosolic fatty-acid binding" evidence="11">
    <location>
        <begin position="37"/>
        <end position="184"/>
    </location>
</feature>
<evidence type="ECO:0000256" key="6">
    <source>
        <dbReference type="ARBA" id="ARBA00022729"/>
    </source>
</evidence>
<dbReference type="PANTHER" id="PTHR10612">
    <property type="entry name" value="APOLIPOPROTEIN D"/>
    <property type="match status" value="1"/>
</dbReference>
<evidence type="ECO:0000256" key="7">
    <source>
        <dbReference type="ARBA" id="ARBA00023121"/>
    </source>
</evidence>
<evidence type="ECO:0000256" key="9">
    <source>
        <dbReference type="ARBA" id="ARBA00023180"/>
    </source>
</evidence>
<dbReference type="SUPFAM" id="SSF50814">
    <property type="entry name" value="Lipocalins"/>
    <property type="match status" value="1"/>
</dbReference>
<dbReference type="VEuPathDB" id="VectorBase:GPAI016439"/>
<feature type="chain" id="PRO_5017498528" description="Apolipoprotein D" evidence="10">
    <location>
        <begin position="20"/>
        <end position="188"/>
    </location>
</feature>
<evidence type="ECO:0000256" key="10">
    <source>
        <dbReference type="PIRNR" id="PIRNR036893"/>
    </source>
</evidence>
<evidence type="ECO:0000313" key="13">
    <source>
        <dbReference type="Proteomes" id="UP000092445"/>
    </source>
</evidence>
<dbReference type="CDD" id="cd19437">
    <property type="entry name" value="lipocalin_apoD-like"/>
    <property type="match status" value="1"/>
</dbReference>
<dbReference type="GO" id="GO:0000302">
    <property type="term" value="P:response to reactive oxygen species"/>
    <property type="evidence" value="ECO:0007669"/>
    <property type="project" value="TreeGrafter"/>
</dbReference>
<name>A0A1A9ZJ78_GLOPL</name>
<keyword evidence="8" id="KW-1015">Disulfide bond</keyword>
<protein>
    <recommendedName>
        <fullName evidence="3">Apolipoprotein D</fullName>
    </recommendedName>
</protein>
<dbReference type="FunFam" id="2.40.128.20:FF:000003">
    <property type="entry name" value="Apolipoprotein D"/>
    <property type="match status" value="1"/>
</dbReference>
<dbReference type="GO" id="GO:0005576">
    <property type="term" value="C:extracellular region"/>
    <property type="evidence" value="ECO:0007669"/>
    <property type="project" value="UniProtKB-SubCell"/>
</dbReference>
<dbReference type="Proteomes" id="UP000092445">
    <property type="component" value="Unassembled WGS sequence"/>
</dbReference>
<evidence type="ECO:0000259" key="11">
    <source>
        <dbReference type="Pfam" id="PF08212"/>
    </source>
</evidence>
<dbReference type="InterPro" id="IPR012674">
    <property type="entry name" value="Calycin"/>
</dbReference>
<dbReference type="PIRSF" id="PIRSF036893">
    <property type="entry name" value="Lipocalin_ApoD"/>
    <property type="match status" value="1"/>
</dbReference>
<accession>A0A1A9ZJ78</accession>
<evidence type="ECO:0000256" key="8">
    <source>
        <dbReference type="ARBA" id="ARBA00023157"/>
    </source>
</evidence>
<keyword evidence="6 10" id="KW-0732">Signal</keyword>
<evidence type="ECO:0000313" key="12">
    <source>
        <dbReference type="EnsemblMetazoa" id="GPAI016439-PA"/>
    </source>
</evidence>
<reference evidence="12" key="2">
    <citation type="submission" date="2020-05" db="UniProtKB">
        <authorList>
            <consortium name="EnsemblMetazoa"/>
        </authorList>
    </citation>
    <scope>IDENTIFICATION</scope>
    <source>
        <strain evidence="12">IAEA</strain>
    </source>
</reference>
<evidence type="ECO:0000256" key="3">
    <source>
        <dbReference type="ARBA" id="ARBA00019890"/>
    </source>
</evidence>
<keyword evidence="13" id="KW-1185">Reference proteome</keyword>
<reference evidence="13" key="1">
    <citation type="submission" date="2014-03" db="EMBL/GenBank/DDBJ databases">
        <authorList>
            <person name="Aksoy S."/>
            <person name="Warren W."/>
            <person name="Wilson R.K."/>
        </authorList>
    </citation>
    <scope>NUCLEOTIDE SEQUENCE [LARGE SCALE GENOMIC DNA]</scope>
    <source>
        <strain evidence="13">IAEA</strain>
    </source>
</reference>
<dbReference type="GO" id="GO:0031409">
    <property type="term" value="F:pigment binding"/>
    <property type="evidence" value="ECO:0007669"/>
    <property type="project" value="InterPro"/>
</dbReference>
<dbReference type="GO" id="GO:0006629">
    <property type="term" value="P:lipid metabolic process"/>
    <property type="evidence" value="ECO:0007669"/>
    <property type="project" value="TreeGrafter"/>
</dbReference>
<dbReference type="InterPro" id="IPR003057">
    <property type="entry name" value="Invtbrt_color"/>
</dbReference>
<dbReference type="AlphaFoldDB" id="A0A1A9ZJ78"/>
<dbReference type="EnsemblMetazoa" id="GPAI016439-RA">
    <property type="protein sequence ID" value="GPAI016439-PA"/>
    <property type="gene ID" value="GPAI016439"/>
</dbReference>
<evidence type="ECO:0000256" key="2">
    <source>
        <dbReference type="ARBA" id="ARBA00006889"/>
    </source>
</evidence>
<evidence type="ECO:0000256" key="4">
    <source>
        <dbReference type="ARBA" id="ARBA00022448"/>
    </source>
</evidence>
<comment type="similarity">
    <text evidence="2 10">Belongs to the calycin superfamily. Lipocalin family.</text>
</comment>
<proteinExistence type="inferred from homology"/>
<organism evidence="12 13">
    <name type="scientific">Glossina pallidipes</name>
    <name type="common">Tsetse fly</name>
    <dbReference type="NCBI Taxonomy" id="7398"/>
    <lineage>
        <taxon>Eukaryota</taxon>
        <taxon>Metazoa</taxon>
        <taxon>Ecdysozoa</taxon>
        <taxon>Arthropoda</taxon>
        <taxon>Hexapoda</taxon>
        <taxon>Insecta</taxon>
        <taxon>Pterygota</taxon>
        <taxon>Neoptera</taxon>
        <taxon>Endopterygota</taxon>
        <taxon>Diptera</taxon>
        <taxon>Brachycera</taxon>
        <taxon>Muscomorpha</taxon>
        <taxon>Hippoboscoidea</taxon>
        <taxon>Glossinidae</taxon>
        <taxon>Glossina</taxon>
    </lineage>
</organism>
<comment type="subcellular location">
    <subcellularLocation>
        <location evidence="1">Secreted</location>
    </subcellularLocation>
</comment>
<dbReference type="PRINTS" id="PR01273">
    <property type="entry name" value="INVTBRTCOLOR"/>
</dbReference>
<keyword evidence="7" id="KW-0446">Lipid-binding</keyword>